<dbReference type="SUPFAM" id="SSF141868">
    <property type="entry name" value="EAL domain-like"/>
    <property type="match status" value="1"/>
</dbReference>
<dbReference type="InterPro" id="IPR000160">
    <property type="entry name" value="GGDEF_dom"/>
</dbReference>
<protein>
    <submittedName>
        <fullName evidence="2">Diguanylate cyclase/phosphodiesterase (GGDEF &amp; EAL domains) with PAS/PAC sensor(S)</fullName>
    </submittedName>
</protein>
<dbReference type="Gene3D" id="3.30.70.270">
    <property type="match status" value="1"/>
</dbReference>
<dbReference type="SUPFAM" id="SSF55073">
    <property type="entry name" value="Nucleotide cyclase"/>
    <property type="match status" value="1"/>
</dbReference>
<dbReference type="Gene3D" id="3.30.450.40">
    <property type="match status" value="1"/>
</dbReference>
<gene>
    <name evidence="2" type="ORF">UCMB321_2613</name>
</gene>
<dbReference type="InterPro" id="IPR029016">
    <property type="entry name" value="GAF-like_dom_sf"/>
</dbReference>
<reference evidence="2 3" key="1">
    <citation type="submission" date="2015-01" db="EMBL/GenBank/DDBJ databases">
        <title>Complete genome of Pseudomonas batumici UCM B-321 producer of the batumin antibiotic with strong antistaphilococcal and potential anticancer activity.</title>
        <authorList>
            <person name="Klochko V.V."/>
            <person name="Zelena L.B."/>
            <person name="Elena K.A."/>
            <person name="Reva O.N."/>
        </authorList>
    </citation>
    <scope>NUCLEOTIDE SEQUENCE [LARGE SCALE GENOMIC DNA]</scope>
    <source>
        <strain evidence="2 3">UCM B-321</strain>
    </source>
</reference>
<dbReference type="EMBL" id="JXDG01000034">
    <property type="protein sequence ID" value="KIH83704.1"/>
    <property type="molecule type" value="Genomic_DNA"/>
</dbReference>
<dbReference type="PANTHER" id="PTHR33121:SF19">
    <property type="entry name" value="CYCLIC DI-GMP PHOSPHODIESTERASE PA2567"/>
    <property type="match status" value="1"/>
</dbReference>
<dbReference type="Pfam" id="PF00563">
    <property type="entry name" value="EAL"/>
    <property type="match status" value="1"/>
</dbReference>
<feature type="domain" description="EAL" evidence="1">
    <location>
        <begin position="345"/>
        <end position="597"/>
    </location>
</feature>
<accession>A0A0C2ECQ5</accession>
<dbReference type="PANTHER" id="PTHR33121">
    <property type="entry name" value="CYCLIC DI-GMP PHOSPHODIESTERASE PDEF"/>
    <property type="match status" value="1"/>
</dbReference>
<dbReference type="PROSITE" id="PS50883">
    <property type="entry name" value="EAL"/>
    <property type="match status" value="1"/>
</dbReference>
<dbReference type="InterPro" id="IPR035919">
    <property type="entry name" value="EAL_sf"/>
</dbReference>
<dbReference type="InterPro" id="IPR050706">
    <property type="entry name" value="Cyclic-di-GMP_PDE-like"/>
</dbReference>
<dbReference type="InterPro" id="IPR029787">
    <property type="entry name" value="Nucleotide_cyclase"/>
</dbReference>
<dbReference type="Pfam" id="PF01590">
    <property type="entry name" value="GAF"/>
    <property type="match status" value="1"/>
</dbReference>
<dbReference type="InterPro" id="IPR003018">
    <property type="entry name" value="GAF"/>
</dbReference>
<dbReference type="SMART" id="SM00065">
    <property type="entry name" value="GAF"/>
    <property type="match status" value="1"/>
</dbReference>
<organism evidence="2 3">
    <name type="scientific">Pseudomonas batumici</name>
    <dbReference type="NCBI Taxonomy" id="226910"/>
    <lineage>
        <taxon>Bacteria</taxon>
        <taxon>Pseudomonadati</taxon>
        <taxon>Pseudomonadota</taxon>
        <taxon>Gammaproteobacteria</taxon>
        <taxon>Pseudomonadales</taxon>
        <taxon>Pseudomonadaceae</taxon>
        <taxon>Pseudomonas</taxon>
    </lineage>
</organism>
<dbReference type="STRING" id="226910.UCMB321_2613"/>
<proteinExistence type="predicted"/>
<dbReference type="Gene3D" id="3.20.20.450">
    <property type="entry name" value="EAL domain"/>
    <property type="match status" value="1"/>
</dbReference>
<sequence>MLMKKLTTVEQMLLRDREEEERLAALHASDLMDVARDECFERVCRLVASRFQAPVAIVSLIDKDRQWFLATTGFSAGEALELESSFCAHTVRQNGVFVVDNARLDPRFADFPVVKGEGGLTFYAGAPLRTESGYAIGSVCILDTVPHRLTPDDQTALEDFAALIMQLIGRQHLLKRVDAVSGLPNRTQFLSDLQGLIQADDSRKRVLVTVDALDTDWAHRLTVAEGMLPFEVVLRDMASRIQAFIGTGIKLYHVAVKGFAFTMQMDADEARGFLPRLVDWLRRAPISENLPMVPTVCAGLLEFESGPETARELLRKGLFALETARQKGQPYAYYNHQDDVVFRRLFSLLPDITSALKCDDVFLVYQPRFSLRDGAHVSAEALIRWNHRQHGFISPAEFIPIVEKSSLIHSVTDWVVERVVTLIASTGYARDKKISLNFSSRDFYGRNVADVIAQRCAFHGVDPAMLEVEITEGEWLRSSAGVIEQLQQLRNMGIDVAIDDFGTGYSNFAYLHKIPANILKLDQSMIFDLENSAQHQRVAKSILGVARDLGYRTVAEGVESFGCLEILKHFGCDEAQGYFLSRPIEEARYFQQAAQDRFPLKTG</sequence>
<dbReference type="InterPro" id="IPR043128">
    <property type="entry name" value="Rev_trsase/Diguanyl_cyclase"/>
</dbReference>
<name>A0A0C2ECQ5_9PSED</name>
<evidence type="ECO:0000313" key="3">
    <source>
        <dbReference type="Proteomes" id="UP000031535"/>
    </source>
</evidence>
<dbReference type="AlphaFoldDB" id="A0A0C2ECQ5"/>
<dbReference type="SMART" id="SM00267">
    <property type="entry name" value="GGDEF"/>
    <property type="match status" value="1"/>
</dbReference>
<dbReference type="Proteomes" id="UP000031535">
    <property type="component" value="Unassembled WGS sequence"/>
</dbReference>
<dbReference type="CDD" id="cd01948">
    <property type="entry name" value="EAL"/>
    <property type="match status" value="1"/>
</dbReference>
<evidence type="ECO:0000259" key="1">
    <source>
        <dbReference type="PROSITE" id="PS50883"/>
    </source>
</evidence>
<dbReference type="SUPFAM" id="SSF55781">
    <property type="entry name" value="GAF domain-like"/>
    <property type="match status" value="1"/>
</dbReference>
<comment type="caution">
    <text evidence="2">The sequence shown here is derived from an EMBL/GenBank/DDBJ whole genome shotgun (WGS) entry which is preliminary data.</text>
</comment>
<dbReference type="PATRIC" id="fig|226910.6.peg.2603"/>
<dbReference type="GO" id="GO:0071111">
    <property type="term" value="F:cyclic-guanylate-specific phosphodiesterase activity"/>
    <property type="evidence" value="ECO:0007669"/>
    <property type="project" value="InterPro"/>
</dbReference>
<evidence type="ECO:0000313" key="2">
    <source>
        <dbReference type="EMBL" id="KIH83704.1"/>
    </source>
</evidence>
<keyword evidence="3" id="KW-1185">Reference proteome</keyword>
<dbReference type="SMART" id="SM00052">
    <property type="entry name" value="EAL"/>
    <property type="match status" value="1"/>
</dbReference>
<dbReference type="InterPro" id="IPR001633">
    <property type="entry name" value="EAL_dom"/>
</dbReference>